<keyword evidence="3" id="KW-1185">Reference proteome</keyword>
<reference evidence="2 3" key="1">
    <citation type="submission" date="2019-05" db="EMBL/GenBank/DDBJ databases">
        <title>Another draft genome of Portunus trituberculatus and its Hox gene families provides insights of decapod evolution.</title>
        <authorList>
            <person name="Jeong J.-H."/>
            <person name="Song I."/>
            <person name="Kim S."/>
            <person name="Choi T."/>
            <person name="Kim D."/>
            <person name="Ryu S."/>
            <person name="Kim W."/>
        </authorList>
    </citation>
    <scope>NUCLEOTIDE SEQUENCE [LARGE SCALE GENOMIC DNA]</scope>
    <source>
        <tissue evidence="2">Muscle</tissue>
    </source>
</reference>
<proteinExistence type="predicted"/>
<feature type="region of interest" description="Disordered" evidence="1">
    <location>
        <begin position="116"/>
        <end position="136"/>
    </location>
</feature>
<sequence>MLSLRTNERVAGRPRDRAGHGAALCVHVRRLGGCCSPGLVSVTPACGDAAASEGGSAPGGILYNDAHSVPYVTLVVYPEVKLCVRVNSGKVDSRVCHTVLAGKPDSRRGVVEPRLASSAAWAHHRPKPQSRPMCEEPYPELPYDPRWLPRAPLGQPTRHRPLGWQL</sequence>
<dbReference type="EMBL" id="VSRR010001673">
    <property type="protein sequence ID" value="MPC26943.1"/>
    <property type="molecule type" value="Genomic_DNA"/>
</dbReference>
<dbReference type="AlphaFoldDB" id="A0A5B7E163"/>
<evidence type="ECO:0000256" key="1">
    <source>
        <dbReference type="SAM" id="MobiDB-lite"/>
    </source>
</evidence>
<protein>
    <submittedName>
        <fullName evidence="2">Uncharacterized protein</fullName>
    </submittedName>
</protein>
<evidence type="ECO:0000313" key="3">
    <source>
        <dbReference type="Proteomes" id="UP000324222"/>
    </source>
</evidence>
<name>A0A5B7E163_PORTR</name>
<accession>A0A5B7E163</accession>
<comment type="caution">
    <text evidence="2">The sequence shown here is derived from an EMBL/GenBank/DDBJ whole genome shotgun (WGS) entry which is preliminary data.</text>
</comment>
<dbReference type="Proteomes" id="UP000324222">
    <property type="component" value="Unassembled WGS sequence"/>
</dbReference>
<evidence type="ECO:0000313" key="2">
    <source>
        <dbReference type="EMBL" id="MPC26943.1"/>
    </source>
</evidence>
<gene>
    <name evidence="2" type="ORF">E2C01_020095</name>
</gene>
<organism evidence="2 3">
    <name type="scientific">Portunus trituberculatus</name>
    <name type="common">Swimming crab</name>
    <name type="synonym">Neptunus trituberculatus</name>
    <dbReference type="NCBI Taxonomy" id="210409"/>
    <lineage>
        <taxon>Eukaryota</taxon>
        <taxon>Metazoa</taxon>
        <taxon>Ecdysozoa</taxon>
        <taxon>Arthropoda</taxon>
        <taxon>Crustacea</taxon>
        <taxon>Multicrustacea</taxon>
        <taxon>Malacostraca</taxon>
        <taxon>Eumalacostraca</taxon>
        <taxon>Eucarida</taxon>
        <taxon>Decapoda</taxon>
        <taxon>Pleocyemata</taxon>
        <taxon>Brachyura</taxon>
        <taxon>Eubrachyura</taxon>
        <taxon>Portunoidea</taxon>
        <taxon>Portunidae</taxon>
        <taxon>Portuninae</taxon>
        <taxon>Portunus</taxon>
    </lineage>
</organism>